<evidence type="ECO:0000313" key="4">
    <source>
        <dbReference type="EMBL" id="QDG51291.1"/>
    </source>
</evidence>
<keyword evidence="2" id="KW-1133">Transmembrane helix</keyword>
<keyword evidence="2" id="KW-0812">Transmembrane</keyword>
<gene>
    <name evidence="4" type="ORF">FIV42_11225</name>
</gene>
<evidence type="ECO:0000259" key="3">
    <source>
        <dbReference type="Pfam" id="PF13559"/>
    </source>
</evidence>
<feature type="transmembrane region" description="Helical" evidence="2">
    <location>
        <begin position="153"/>
        <end position="179"/>
    </location>
</feature>
<feature type="transmembrane region" description="Helical" evidence="2">
    <location>
        <begin position="209"/>
        <end position="232"/>
    </location>
</feature>
<protein>
    <submittedName>
        <fullName evidence="4">DUF4129 domain-containing protein</fullName>
    </submittedName>
</protein>
<keyword evidence="5" id="KW-1185">Reference proteome</keyword>
<organism evidence="4 5">
    <name type="scientific">Persicimonas caeni</name>
    <dbReference type="NCBI Taxonomy" id="2292766"/>
    <lineage>
        <taxon>Bacteria</taxon>
        <taxon>Deltaproteobacteria</taxon>
        <taxon>Bradymonadales</taxon>
        <taxon>Bradymonadaceae</taxon>
        <taxon>Persicimonas</taxon>
    </lineage>
</organism>
<evidence type="ECO:0000256" key="2">
    <source>
        <dbReference type="SAM" id="Phobius"/>
    </source>
</evidence>
<proteinExistence type="predicted"/>
<feature type="transmembrane region" description="Helical" evidence="2">
    <location>
        <begin position="44"/>
        <end position="68"/>
    </location>
</feature>
<feature type="domain" description="Protein-glutamine gamma-glutamyltransferase-like C-terminal" evidence="3">
    <location>
        <begin position="460"/>
        <end position="528"/>
    </location>
</feature>
<feature type="region of interest" description="Disordered" evidence="1">
    <location>
        <begin position="287"/>
        <end position="325"/>
    </location>
</feature>
<dbReference type="Proteomes" id="UP000315995">
    <property type="component" value="Chromosome"/>
</dbReference>
<evidence type="ECO:0000256" key="1">
    <source>
        <dbReference type="SAM" id="MobiDB-lite"/>
    </source>
</evidence>
<reference evidence="4 5" key="1">
    <citation type="submission" date="2019-06" db="EMBL/GenBank/DDBJ databases">
        <title>Persicimonas caeni gen. nov., sp. nov., a predatory bacterium isolated from solar saltern.</title>
        <authorList>
            <person name="Wang S."/>
        </authorList>
    </citation>
    <scope>NUCLEOTIDE SEQUENCE [LARGE SCALE GENOMIC DNA]</scope>
    <source>
        <strain evidence="4 5">YN101</strain>
    </source>
</reference>
<accession>A0A4Y6PSI8</accession>
<feature type="transmembrane region" description="Helical" evidence="2">
    <location>
        <begin position="261"/>
        <end position="281"/>
    </location>
</feature>
<dbReference type="OrthoDB" id="183980at2"/>
<name>A0A4Y6PSI8_PERCE</name>
<dbReference type="Pfam" id="PF13559">
    <property type="entry name" value="DUF4129"/>
    <property type="match status" value="1"/>
</dbReference>
<accession>A0A5B8Y3N7</accession>
<dbReference type="RefSeq" id="WP_141197776.1">
    <property type="nucleotide sequence ID" value="NZ_CP041186.1"/>
</dbReference>
<dbReference type="AlphaFoldDB" id="A0A4Y6PSI8"/>
<evidence type="ECO:0000313" key="5">
    <source>
        <dbReference type="Proteomes" id="UP000315995"/>
    </source>
</evidence>
<feature type="compositionally biased region" description="Low complexity" evidence="1">
    <location>
        <begin position="287"/>
        <end position="301"/>
    </location>
</feature>
<dbReference type="InterPro" id="IPR025403">
    <property type="entry name" value="TgpA-like_C"/>
</dbReference>
<keyword evidence="2" id="KW-0472">Membrane</keyword>
<sequence length="536" mass="58954">MNLDKVAARLRPRSSWEAVDLGFLLAQKFFKPIAQGWLTCVLPVFVVATLVAATTDLFWLPLVFVWLLKPLYDRVPLLVLSRAFFGEVPGVKATAGMVFRSWRGRAALSDITWRRFSPFRGVTMPVRELENLGGAAASERLGVLLRRQVRGPAIGLTLVAMATEILFLGATLMLIQMVVPSSVQFDLGAKIDTIFSTSVDAPLLEVGAFALYFLVMSAIEIFYAAAGFGLYINRRVRLEGWDIEIVFKKLAARLRARARSIFETAAMALLVGLFGLATFGLPSTASAQTEHAQTEQAASTAPESPQQDEQVREVTPSQPPAGLDPQAEIEDILDNPEFGSTRTETTWQLRDELFEQDEDDDENPPDLSFLEQIIKALATTFQIVMWLVAGGLIVAAIVYFYKKTRPLATVEAPEKPLEGPQTELVASEAPAPKVTLPADLIDTAMARWRDGAHAESLSLLYRGTIEGLAKGYRIEIDPSLTAYECVEAVRGAGGPADYVAELARAWTSTVYADRPVSDERAQELFASWKVHFRRGA</sequence>
<feature type="transmembrane region" description="Helical" evidence="2">
    <location>
        <begin position="383"/>
        <end position="401"/>
    </location>
</feature>
<dbReference type="EMBL" id="CP041186">
    <property type="protein sequence ID" value="QDG51291.1"/>
    <property type="molecule type" value="Genomic_DNA"/>
</dbReference>